<sequence>FQLQDPGIYIVIAPLAAYTVYRLLEYSQTGLSIRAWWNNMRMARIVATGPRFLSLLSVICKVLGLSETVFEVTHDDDQSHHDVASRFTFDGSLMFVPGMVLVLVNLAALGIWLVTGFGDGSGLGEVISCVVVLSFFWPFVEGLFVGRGKYGIPLATVGKSFTLALVFVLSFIARRPNSA</sequence>
<comment type="caution">
    <text evidence="9">The sequence shown here is derived from an EMBL/GenBank/DDBJ whole genome shotgun (WGS) entry which is preliminary data.</text>
</comment>
<dbReference type="Proteomes" id="UP001154282">
    <property type="component" value="Unassembled WGS sequence"/>
</dbReference>
<evidence type="ECO:0000256" key="3">
    <source>
        <dbReference type="ARBA" id="ARBA00022679"/>
    </source>
</evidence>
<evidence type="ECO:0000256" key="7">
    <source>
        <dbReference type="ARBA" id="ARBA00023316"/>
    </source>
</evidence>
<keyword evidence="2" id="KW-0328">Glycosyltransferase</keyword>
<reference evidence="9" key="1">
    <citation type="submission" date="2022-08" db="EMBL/GenBank/DDBJ databases">
        <authorList>
            <person name="Gutierrez-Valencia J."/>
        </authorList>
    </citation>
    <scope>NUCLEOTIDE SEQUENCE</scope>
</reference>
<evidence type="ECO:0000313" key="10">
    <source>
        <dbReference type="Proteomes" id="UP001154282"/>
    </source>
</evidence>
<feature type="transmembrane region" description="Helical" evidence="8">
    <location>
        <begin position="152"/>
        <end position="173"/>
    </location>
</feature>
<dbReference type="GO" id="GO:0016760">
    <property type="term" value="F:cellulose synthase (UDP-forming) activity"/>
    <property type="evidence" value="ECO:0007669"/>
    <property type="project" value="InterPro"/>
</dbReference>
<evidence type="ECO:0008006" key="11">
    <source>
        <dbReference type="Google" id="ProtNLM"/>
    </source>
</evidence>
<evidence type="ECO:0000256" key="8">
    <source>
        <dbReference type="SAM" id="Phobius"/>
    </source>
</evidence>
<keyword evidence="3" id="KW-0808">Transferase</keyword>
<keyword evidence="5 8" id="KW-1133">Transmembrane helix</keyword>
<dbReference type="EMBL" id="CAMGYJ010000010">
    <property type="protein sequence ID" value="CAI0550830.1"/>
    <property type="molecule type" value="Genomic_DNA"/>
</dbReference>
<dbReference type="GO" id="GO:0016020">
    <property type="term" value="C:membrane"/>
    <property type="evidence" value="ECO:0007669"/>
    <property type="project" value="InterPro"/>
</dbReference>
<dbReference type="AlphaFoldDB" id="A0AAV0R011"/>
<feature type="non-terminal residue" evidence="9">
    <location>
        <position position="1"/>
    </location>
</feature>
<dbReference type="PANTHER" id="PTHR13301">
    <property type="entry name" value="X-BOX TRANSCRIPTION FACTOR-RELATED"/>
    <property type="match status" value="1"/>
</dbReference>
<protein>
    <recommendedName>
        <fullName evidence="11">Cellulose synthase-like protein</fullName>
    </recommendedName>
</protein>
<dbReference type="GO" id="GO:0071555">
    <property type="term" value="P:cell wall organization"/>
    <property type="evidence" value="ECO:0007669"/>
    <property type="project" value="UniProtKB-KW"/>
</dbReference>
<proteinExistence type="predicted"/>
<keyword evidence="4 8" id="KW-0812">Transmembrane</keyword>
<feature type="transmembrane region" description="Helical" evidence="8">
    <location>
        <begin position="122"/>
        <end position="140"/>
    </location>
</feature>
<feature type="transmembrane region" description="Helical" evidence="8">
    <location>
        <begin position="94"/>
        <end position="115"/>
    </location>
</feature>
<dbReference type="Pfam" id="PF03552">
    <property type="entry name" value="Cellulose_synt"/>
    <property type="match status" value="1"/>
</dbReference>
<evidence type="ECO:0000256" key="1">
    <source>
        <dbReference type="ARBA" id="ARBA00004308"/>
    </source>
</evidence>
<evidence type="ECO:0000313" key="9">
    <source>
        <dbReference type="EMBL" id="CAI0550830.1"/>
    </source>
</evidence>
<evidence type="ECO:0000256" key="4">
    <source>
        <dbReference type="ARBA" id="ARBA00022692"/>
    </source>
</evidence>
<dbReference type="GO" id="GO:0030244">
    <property type="term" value="P:cellulose biosynthetic process"/>
    <property type="evidence" value="ECO:0007669"/>
    <property type="project" value="InterPro"/>
</dbReference>
<evidence type="ECO:0000256" key="6">
    <source>
        <dbReference type="ARBA" id="ARBA00023136"/>
    </source>
</evidence>
<dbReference type="InterPro" id="IPR005150">
    <property type="entry name" value="Cellulose_synth"/>
</dbReference>
<dbReference type="GO" id="GO:0012505">
    <property type="term" value="C:endomembrane system"/>
    <property type="evidence" value="ECO:0007669"/>
    <property type="project" value="UniProtKB-SubCell"/>
</dbReference>
<evidence type="ECO:0000256" key="5">
    <source>
        <dbReference type="ARBA" id="ARBA00022989"/>
    </source>
</evidence>
<name>A0AAV0R011_9ROSI</name>
<feature type="transmembrane region" description="Helical" evidence="8">
    <location>
        <begin position="6"/>
        <end position="24"/>
    </location>
</feature>
<organism evidence="9 10">
    <name type="scientific">Linum tenue</name>
    <dbReference type="NCBI Taxonomy" id="586396"/>
    <lineage>
        <taxon>Eukaryota</taxon>
        <taxon>Viridiplantae</taxon>
        <taxon>Streptophyta</taxon>
        <taxon>Embryophyta</taxon>
        <taxon>Tracheophyta</taxon>
        <taxon>Spermatophyta</taxon>
        <taxon>Magnoliopsida</taxon>
        <taxon>eudicotyledons</taxon>
        <taxon>Gunneridae</taxon>
        <taxon>Pentapetalae</taxon>
        <taxon>rosids</taxon>
        <taxon>fabids</taxon>
        <taxon>Malpighiales</taxon>
        <taxon>Linaceae</taxon>
        <taxon>Linum</taxon>
    </lineage>
</organism>
<keyword evidence="7" id="KW-0961">Cell wall biogenesis/degradation</keyword>
<keyword evidence="6 8" id="KW-0472">Membrane</keyword>
<comment type="subcellular location">
    <subcellularLocation>
        <location evidence="1">Endomembrane system</location>
    </subcellularLocation>
</comment>
<gene>
    <name evidence="9" type="ORF">LITE_LOCUS45687</name>
</gene>
<evidence type="ECO:0000256" key="2">
    <source>
        <dbReference type="ARBA" id="ARBA00022676"/>
    </source>
</evidence>
<accession>A0AAV0R011</accession>
<keyword evidence="10" id="KW-1185">Reference proteome</keyword>